<evidence type="ECO:0000256" key="1">
    <source>
        <dbReference type="SAM" id="Phobius"/>
    </source>
</evidence>
<keyword evidence="3" id="KW-1185">Reference proteome</keyword>
<accession>A0A392VXW8</accession>
<evidence type="ECO:0000313" key="2">
    <source>
        <dbReference type="EMBL" id="MCI91811.1"/>
    </source>
</evidence>
<dbReference type="Proteomes" id="UP000265520">
    <property type="component" value="Unassembled WGS sequence"/>
</dbReference>
<keyword evidence="1" id="KW-0472">Membrane</keyword>
<dbReference type="AlphaFoldDB" id="A0A392VXW8"/>
<organism evidence="2 3">
    <name type="scientific">Trifolium medium</name>
    <dbReference type="NCBI Taxonomy" id="97028"/>
    <lineage>
        <taxon>Eukaryota</taxon>
        <taxon>Viridiplantae</taxon>
        <taxon>Streptophyta</taxon>
        <taxon>Embryophyta</taxon>
        <taxon>Tracheophyta</taxon>
        <taxon>Spermatophyta</taxon>
        <taxon>Magnoliopsida</taxon>
        <taxon>eudicotyledons</taxon>
        <taxon>Gunneridae</taxon>
        <taxon>Pentapetalae</taxon>
        <taxon>rosids</taxon>
        <taxon>fabids</taxon>
        <taxon>Fabales</taxon>
        <taxon>Fabaceae</taxon>
        <taxon>Papilionoideae</taxon>
        <taxon>50 kb inversion clade</taxon>
        <taxon>NPAAA clade</taxon>
        <taxon>Hologalegina</taxon>
        <taxon>IRL clade</taxon>
        <taxon>Trifolieae</taxon>
        <taxon>Trifolium</taxon>
    </lineage>
</organism>
<sequence length="36" mass="3753">PNGEWSISGVVASPFSVHVLMWVVIATPVVIGSGIF</sequence>
<feature type="transmembrane region" description="Helical" evidence="1">
    <location>
        <begin position="15"/>
        <end position="35"/>
    </location>
</feature>
<feature type="non-terminal residue" evidence="2">
    <location>
        <position position="1"/>
    </location>
</feature>
<reference evidence="2 3" key="1">
    <citation type="journal article" date="2018" name="Front. Plant Sci.">
        <title>Red Clover (Trifolium pratense) and Zigzag Clover (T. medium) - A Picture of Genomic Similarities and Differences.</title>
        <authorList>
            <person name="Dluhosova J."/>
            <person name="Istvanek J."/>
            <person name="Nedelnik J."/>
            <person name="Repkova J."/>
        </authorList>
    </citation>
    <scope>NUCLEOTIDE SEQUENCE [LARGE SCALE GENOMIC DNA]</scope>
    <source>
        <strain evidence="3">cv. 10/8</strain>
        <tissue evidence="2">Leaf</tissue>
    </source>
</reference>
<proteinExistence type="predicted"/>
<keyword evidence="1" id="KW-0812">Transmembrane</keyword>
<evidence type="ECO:0000313" key="3">
    <source>
        <dbReference type="Proteomes" id="UP000265520"/>
    </source>
</evidence>
<name>A0A392VXW8_9FABA</name>
<keyword evidence="1" id="KW-1133">Transmembrane helix</keyword>
<dbReference type="EMBL" id="LXQA011282903">
    <property type="protein sequence ID" value="MCI91811.1"/>
    <property type="molecule type" value="Genomic_DNA"/>
</dbReference>
<comment type="caution">
    <text evidence="2">The sequence shown here is derived from an EMBL/GenBank/DDBJ whole genome shotgun (WGS) entry which is preliminary data.</text>
</comment>
<protein>
    <submittedName>
        <fullName evidence="2">Uncharacterized protein</fullName>
    </submittedName>
</protein>